<dbReference type="Proteomes" id="UP000006039">
    <property type="component" value="Unassembled WGS sequence"/>
</dbReference>
<reference evidence="3" key="1">
    <citation type="submission" date="2010-07" db="EMBL/GenBank/DDBJ databases">
        <title>The genome sequence of Gaeumannomyces graminis var. tritici strain R3-111a-1.</title>
        <authorList>
            <consortium name="The Broad Institute Genome Sequencing Platform"/>
            <person name="Ma L.-J."/>
            <person name="Dead R."/>
            <person name="Young S."/>
            <person name="Zeng Q."/>
            <person name="Koehrsen M."/>
            <person name="Alvarado L."/>
            <person name="Berlin A."/>
            <person name="Chapman S.B."/>
            <person name="Chen Z."/>
            <person name="Freedman E."/>
            <person name="Gellesch M."/>
            <person name="Goldberg J."/>
            <person name="Griggs A."/>
            <person name="Gujja S."/>
            <person name="Heilman E.R."/>
            <person name="Heiman D."/>
            <person name="Hepburn T."/>
            <person name="Howarth C."/>
            <person name="Jen D."/>
            <person name="Larson L."/>
            <person name="Mehta T."/>
            <person name="Neiman D."/>
            <person name="Pearson M."/>
            <person name="Roberts A."/>
            <person name="Saif S."/>
            <person name="Shea T."/>
            <person name="Shenoy N."/>
            <person name="Sisk P."/>
            <person name="Stolte C."/>
            <person name="Sykes S."/>
            <person name="Walk T."/>
            <person name="White J."/>
            <person name="Yandava C."/>
            <person name="Haas B."/>
            <person name="Nusbaum C."/>
            <person name="Birren B."/>
        </authorList>
    </citation>
    <scope>NUCLEOTIDE SEQUENCE [LARGE SCALE GENOMIC DNA]</scope>
    <source>
        <strain evidence="3">R3-111a-1</strain>
    </source>
</reference>
<dbReference type="VEuPathDB" id="FungiDB:GGTG_12086"/>
<dbReference type="GeneID" id="20352544"/>
<dbReference type="HOGENOM" id="CLU_2184147_0_0_1"/>
<keyword evidence="3" id="KW-1185">Reference proteome</keyword>
<organism evidence="1">
    <name type="scientific">Gaeumannomyces tritici (strain R3-111a-1)</name>
    <name type="common">Wheat and barley take-all root rot fungus</name>
    <name type="synonym">Gaeumannomyces graminis var. tritici</name>
    <dbReference type="NCBI Taxonomy" id="644352"/>
    <lineage>
        <taxon>Eukaryota</taxon>
        <taxon>Fungi</taxon>
        <taxon>Dikarya</taxon>
        <taxon>Ascomycota</taxon>
        <taxon>Pezizomycotina</taxon>
        <taxon>Sordariomycetes</taxon>
        <taxon>Sordariomycetidae</taxon>
        <taxon>Magnaporthales</taxon>
        <taxon>Magnaporthaceae</taxon>
        <taxon>Gaeumannomyces</taxon>
    </lineage>
</organism>
<reference evidence="2" key="4">
    <citation type="journal article" date="2015" name="G3 (Bethesda)">
        <title>Genome sequences of three phytopathogenic species of the Magnaporthaceae family of fungi.</title>
        <authorList>
            <person name="Okagaki L.H."/>
            <person name="Nunes C.C."/>
            <person name="Sailsbery J."/>
            <person name="Clay B."/>
            <person name="Brown D."/>
            <person name="John T."/>
            <person name="Oh Y."/>
            <person name="Young N."/>
            <person name="Fitzgerald M."/>
            <person name="Haas B.J."/>
            <person name="Zeng Q."/>
            <person name="Young S."/>
            <person name="Adiconis X."/>
            <person name="Fan L."/>
            <person name="Levin J.Z."/>
            <person name="Mitchell T.K."/>
            <person name="Okubara P.A."/>
            <person name="Farman M.L."/>
            <person name="Kohn L.M."/>
            <person name="Birren B."/>
            <person name="Ma L.-J."/>
            <person name="Dean R.A."/>
        </authorList>
    </citation>
    <scope>NUCLEOTIDE SEQUENCE</scope>
    <source>
        <strain evidence="2">R3-111a-1</strain>
    </source>
</reference>
<reference evidence="1" key="2">
    <citation type="submission" date="2010-07" db="EMBL/GenBank/DDBJ databases">
        <authorList>
            <consortium name="The Broad Institute Genome Sequencing Platform"/>
            <consortium name="Broad Institute Genome Sequencing Center for Infectious Disease"/>
            <person name="Ma L.-J."/>
            <person name="Dead R."/>
            <person name="Young S."/>
            <person name="Zeng Q."/>
            <person name="Koehrsen M."/>
            <person name="Alvarado L."/>
            <person name="Berlin A."/>
            <person name="Chapman S.B."/>
            <person name="Chen Z."/>
            <person name="Freedman E."/>
            <person name="Gellesch M."/>
            <person name="Goldberg J."/>
            <person name="Griggs A."/>
            <person name="Gujja S."/>
            <person name="Heilman E.R."/>
            <person name="Heiman D."/>
            <person name="Hepburn T."/>
            <person name="Howarth C."/>
            <person name="Jen D."/>
            <person name="Larson L."/>
            <person name="Mehta T."/>
            <person name="Neiman D."/>
            <person name="Pearson M."/>
            <person name="Roberts A."/>
            <person name="Saif S."/>
            <person name="Shea T."/>
            <person name="Shenoy N."/>
            <person name="Sisk P."/>
            <person name="Stolte C."/>
            <person name="Sykes S."/>
            <person name="Walk T."/>
            <person name="White J."/>
            <person name="Yandava C."/>
            <person name="Haas B."/>
            <person name="Nusbaum C."/>
            <person name="Birren B."/>
        </authorList>
    </citation>
    <scope>NUCLEOTIDE SEQUENCE</scope>
    <source>
        <strain evidence="1">R3-111a-1</strain>
    </source>
</reference>
<reference evidence="1" key="3">
    <citation type="submission" date="2010-09" db="EMBL/GenBank/DDBJ databases">
        <title>Annotation of Gaeumannomyces graminis var. tritici R3-111a-1.</title>
        <authorList>
            <consortium name="The Broad Institute Genome Sequencing Platform"/>
            <person name="Ma L.-J."/>
            <person name="Dead R."/>
            <person name="Young S.K."/>
            <person name="Zeng Q."/>
            <person name="Gargeya S."/>
            <person name="Fitzgerald M."/>
            <person name="Haas B."/>
            <person name="Abouelleil A."/>
            <person name="Alvarado L."/>
            <person name="Arachchi H.M."/>
            <person name="Berlin A."/>
            <person name="Brown A."/>
            <person name="Chapman S.B."/>
            <person name="Chen Z."/>
            <person name="Dunbar C."/>
            <person name="Freedman E."/>
            <person name="Gearin G."/>
            <person name="Gellesch M."/>
            <person name="Goldberg J."/>
            <person name="Griggs A."/>
            <person name="Gujja S."/>
            <person name="Heiman D."/>
            <person name="Howarth C."/>
            <person name="Larson L."/>
            <person name="Lui A."/>
            <person name="MacDonald P.J.P."/>
            <person name="Mehta T."/>
            <person name="Montmayeur A."/>
            <person name="Murphy C."/>
            <person name="Neiman D."/>
            <person name="Pearson M."/>
            <person name="Priest M."/>
            <person name="Roberts A."/>
            <person name="Saif S."/>
            <person name="Shea T."/>
            <person name="Shenoy N."/>
            <person name="Sisk P."/>
            <person name="Stolte C."/>
            <person name="Sykes S."/>
            <person name="Yandava C."/>
            <person name="Wortman J."/>
            <person name="Nusbaum C."/>
            <person name="Birren B."/>
        </authorList>
    </citation>
    <scope>NUCLEOTIDE SEQUENCE</scope>
    <source>
        <strain evidence="1">R3-111a-1</strain>
    </source>
</reference>
<reference evidence="2" key="5">
    <citation type="submission" date="2018-04" db="UniProtKB">
        <authorList>
            <consortium name="EnsemblFungi"/>
        </authorList>
    </citation>
    <scope>IDENTIFICATION</scope>
    <source>
        <strain evidence="2">R3-111a-1</strain>
    </source>
</reference>
<gene>
    <name evidence="2" type="primary">20352544</name>
    <name evidence="1" type="ORF">GGTG_12086</name>
</gene>
<protein>
    <submittedName>
        <fullName evidence="1 2">Uncharacterized protein</fullName>
    </submittedName>
</protein>
<evidence type="ECO:0000313" key="1">
    <source>
        <dbReference type="EMBL" id="EJT71065.1"/>
    </source>
</evidence>
<accession>J3PF07</accession>
<dbReference type="EMBL" id="GL385401">
    <property type="protein sequence ID" value="EJT71065.1"/>
    <property type="molecule type" value="Genomic_DNA"/>
</dbReference>
<evidence type="ECO:0000313" key="3">
    <source>
        <dbReference type="Proteomes" id="UP000006039"/>
    </source>
</evidence>
<proteinExistence type="predicted"/>
<evidence type="ECO:0000313" key="2">
    <source>
        <dbReference type="EnsemblFungi" id="EJT71065"/>
    </source>
</evidence>
<name>J3PF07_GAET3</name>
<sequence length="109" mass="12586">MLLECIFICRHKLFLKRVPVSLIIALNWVSSIKNPTISFLYLKLSNLMESARTKYYQSLNSVFFPLKTGGNLSKTELTIKIVPYRRKGSLLTEDKPVLIKSPPIAQRFR</sequence>
<dbReference type="RefSeq" id="XP_009228243.1">
    <property type="nucleotide sequence ID" value="XM_009229979.1"/>
</dbReference>
<dbReference type="AlphaFoldDB" id="J3PF07"/>
<dbReference type="EnsemblFungi" id="EJT71065">
    <property type="protein sequence ID" value="EJT71065"/>
    <property type="gene ID" value="GGTG_12086"/>
</dbReference>